<dbReference type="AlphaFoldDB" id="A0AAD7VAE1"/>
<accession>A0AAD7VAE1</accession>
<proteinExistence type="predicted"/>
<protein>
    <submittedName>
        <fullName evidence="1">Uncharacterized protein</fullName>
    </submittedName>
</protein>
<keyword evidence="2" id="KW-1185">Reference proteome</keyword>
<dbReference type="Proteomes" id="UP001234581">
    <property type="component" value="Unassembled WGS sequence"/>
</dbReference>
<reference evidence="1 2" key="1">
    <citation type="submission" date="2023-03" db="EMBL/GenBank/DDBJ databases">
        <title>Genome sequence of Lichtheimia ornata CBS 291.66.</title>
        <authorList>
            <person name="Mohabir J.T."/>
            <person name="Shea T.P."/>
            <person name="Kurbessoian T."/>
            <person name="Berby B."/>
            <person name="Fontaine J."/>
            <person name="Livny J."/>
            <person name="Gnirke A."/>
            <person name="Stajich J.E."/>
            <person name="Cuomo C.A."/>
        </authorList>
    </citation>
    <scope>NUCLEOTIDE SEQUENCE [LARGE SCALE GENOMIC DNA]</scope>
    <source>
        <strain evidence="1">CBS 291.66</strain>
    </source>
</reference>
<gene>
    <name evidence="1" type="ORF">O0I10_002647</name>
</gene>
<dbReference type="EMBL" id="JARTCD010000008">
    <property type="protein sequence ID" value="KAJ8661381.1"/>
    <property type="molecule type" value="Genomic_DNA"/>
</dbReference>
<evidence type="ECO:0000313" key="1">
    <source>
        <dbReference type="EMBL" id="KAJ8661381.1"/>
    </source>
</evidence>
<evidence type="ECO:0000313" key="2">
    <source>
        <dbReference type="Proteomes" id="UP001234581"/>
    </source>
</evidence>
<name>A0AAD7VAE1_9FUNG</name>
<dbReference type="GeneID" id="83210063"/>
<organism evidence="1 2">
    <name type="scientific">Lichtheimia ornata</name>
    <dbReference type="NCBI Taxonomy" id="688661"/>
    <lineage>
        <taxon>Eukaryota</taxon>
        <taxon>Fungi</taxon>
        <taxon>Fungi incertae sedis</taxon>
        <taxon>Mucoromycota</taxon>
        <taxon>Mucoromycotina</taxon>
        <taxon>Mucoromycetes</taxon>
        <taxon>Mucorales</taxon>
        <taxon>Lichtheimiaceae</taxon>
        <taxon>Lichtheimia</taxon>
    </lineage>
</organism>
<dbReference type="RefSeq" id="XP_058346294.1">
    <property type="nucleotide sequence ID" value="XM_058482727.1"/>
</dbReference>
<comment type="caution">
    <text evidence="1">The sequence shown here is derived from an EMBL/GenBank/DDBJ whole genome shotgun (WGS) entry which is preliminary data.</text>
</comment>
<sequence>MNVFYEWIVSATSNSIHIVGAISSFIPSSGSSRYRQFGGHPEMKVSYRLITSVTRNNLYIFDISKLSISWWFWLSPFLMDILLRMCIIGGSYQQQAICSNEQQETMFLVSTTLLDSLVVLVIGQLLSKAFSSACPLWVYHISSKQRVLRVFLVLSRLSIAQGIRRQVSLPSFGDLLHDMDGMKIQVLFVARVLLSSTTRIKKAFPWLYHWHVKDVIVLCCLGETMLPFGYMYSWCYGLDQFNASSVHCCSMRIHGLGGVKVDW</sequence>